<evidence type="ECO:0000313" key="4">
    <source>
        <dbReference type="EMBL" id="GAO43629.1"/>
    </source>
</evidence>
<dbReference type="PROSITE" id="PS50076">
    <property type="entry name" value="DNAJ_2"/>
    <property type="match status" value="1"/>
</dbReference>
<protein>
    <recommendedName>
        <fullName evidence="3">J domain-containing protein</fullName>
    </recommendedName>
</protein>
<dbReference type="EMBL" id="BBWV01000002">
    <property type="protein sequence ID" value="GAO43629.1"/>
    <property type="molecule type" value="Genomic_DNA"/>
</dbReference>
<keyword evidence="2" id="KW-1133">Transmembrane helix</keyword>
<dbReference type="Proteomes" id="UP000033121">
    <property type="component" value="Unassembled WGS sequence"/>
</dbReference>
<dbReference type="InterPro" id="IPR018253">
    <property type="entry name" value="DnaJ_domain_CS"/>
</dbReference>
<dbReference type="OrthoDB" id="9779622at2"/>
<organism evidence="4 5">
    <name type="scientific">Flavihumibacter petaseus NBRC 106054</name>
    <dbReference type="NCBI Taxonomy" id="1220578"/>
    <lineage>
        <taxon>Bacteria</taxon>
        <taxon>Pseudomonadati</taxon>
        <taxon>Bacteroidota</taxon>
        <taxon>Chitinophagia</taxon>
        <taxon>Chitinophagales</taxon>
        <taxon>Chitinophagaceae</taxon>
        <taxon>Flavihumibacter</taxon>
    </lineage>
</organism>
<gene>
    <name evidence="4" type="ORF">FPE01S_02_07350</name>
</gene>
<dbReference type="InterPro" id="IPR001623">
    <property type="entry name" value="DnaJ_domain"/>
</dbReference>
<dbReference type="PROSITE" id="PS00636">
    <property type="entry name" value="DNAJ_1"/>
    <property type="match status" value="1"/>
</dbReference>
<dbReference type="InterPro" id="IPR036869">
    <property type="entry name" value="J_dom_sf"/>
</dbReference>
<dbReference type="SMART" id="SM00271">
    <property type="entry name" value="DnaJ"/>
    <property type="match status" value="1"/>
</dbReference>
<keyword evidence="5" id="KW-1185">Reference proteome</keyword>
<sequence>MPIKDYYALLEIKPGASEGAVKKAFRKLAMRYHPDRNTGNTFAASHFREIQEAYEVLSNPVKRSEYHQQRWREIPSMQQQAPAPTIIDLVSQARTIENYVNGLDTFRMNHQALFRQLEQLLNDHHLHLLQEAPESQSRKILFYSLLHGTGYLPWPMAEKLVLRLVKLAGADNQLLGELRQFERAKKHQYLWDRYKGILMVVVALILCLLIYLLA</sequence>
<evidence type="ECO:0000313" key="5">
    <source>
        <dbReference type="Proteomes" id="UP000033121"/>
    </source>
</evidence>
<dbReference type="CDD" id="cd06257">
    <property type="entry name" value="DnaJ"/>
    <property type="match status" value="1"/>
</dbReference>
<evidence type="ECO:0000256" key="2">
    <source>
        <dbReference type="SAM" id="Phobius"/>
    </source>
</evidence>
<comment type="caution">
    <text evidence="4">The sequence shown here is derived from an EMBL/GenBank/DDBJ whole genome shotgun (WGS) entry which is preliminary data.</text>
</comment>
<proteinExistence type="predicted"/>
<name>A0A0E9N193_9BACT</name>
<evidence type="ECO:0000256" key="1">
    <source>
        <dbReference type="ARBA" id="ARBA00023186"/>
    </source>
</evidence>
<feature type="domain" description="J" evidence="3">
    <location>
        <begin position="5"/>
        <end position="70"/>
    </location>
</feature>
<accession>A0A0E9N193</accession>
<evidence type="ECO:0000259" key="3">
    <source>
        <dbReference type="PROSITE" id="PS50076"/>
    </source>
</evidence>
<dbReference type="STRING" id="1220578.FPE01S_02_07350"/>
<keyword evidence="2" id="KW-0472">Membrane</keyword>
<keyword evidence="1" id="KW-0143">Chaperone</keyword>
<dbReference type="AlphaFoldDB" id="A0A0E9N193"/>
<dbReference type="Gene3D" id="1.10.287.110">
    <property type="entry name" value="DnaJ domain"/>
    <property type="match status" value="1"/>
</dbReference>
<dbReference type="RefSeq" id="WP_046369476.1">
    <property type="nucleotide sequence ID" value="NZ_BBWV01000002.1"/>
</dbReference>
<feature type="transmembrane region" description="Helical" evidence="2">
    <location>
        <begin position="196"/>
        <end position="213"/>
    </location>
</feature>
<keyword evidence="2" id="KW-0812">Transmembrane</keyword>
<dbReference type="Pfam" id="PF00226">
    <property type="entry name" value="DnaJ"/>
    <property type="match status" value="1"/>
</dbReference>
<dbReference type="InterPro" id="IPR051938">
    <property type="entry name" value="Apopto_cytoskel_mod"/>
</dbReference>
<reference evidence="4 5" key="1">
    <citation type="submission" date="2015-04" db="EMBL/GenBank/DDBJ databases">
        <title>Whole genome shotgun sequence of Flavihumibacter petaseus NBRC 106054.</title>
        <authorList>
            <person name="Miyazawa S."/>
            <person name="Hosoyama A."/>
            <person name="Hashimoto M."/>
            <person name="Noguchi M."/>
            <person name="Tsuchikane K."/>
            <person name="Ohji S."/>
            <person name="Yamazoe A."/>
            <person name="Ichikawa N."/>
            <person name="Kimura A."/>
            <person name="Fujita N."/>
        </authorList>
    </citation>
    <scope>NUCLEOTIDE SEQUENCE [LARGE SCALE GENOMIC DNA]</scope>
    <source>
        <strain evidence="4 5">NBRC 106054</strain>
    </source>
</reference>
<dbReference type="PANTHER" id="PTHR44145:SF3">
    <property type="entry name" value="DNAJ HOMOLOG SUBFAMILY A MEMBER 3, MITOCHONDRIAL"/>
    <property type="match status" value="1"/>
</dbReference>
<dbReference type="SUPFAM" id="SSF46565">
    <property type="entry name" value="Chaperone J-domain"/>
    <property type="match status" value="1"/>
</dbReference>
<dbReference type="PRINTS" id="PR00625">
    <property type="entry name" value="JDOMAIN"/>
</dbReference>
<dbReference type="PANTHER" id="PTHR44145">
    <property type="entry name" value="DNAJ HOMOLOG SUBFAMILY A MEMBER 3, MITOCHONDRIAL"/>
    <property type="match status" value="1"/>
</dbReference>